<protein>
    <submittedName>
        <fullName evidence="1">Uncharacterized protein</fullName>
    </submittedName>
</protein>
<accession>A0A392N2T3</accession>
<evidence type="ECO:0000313" key="2">
    <source>
        <dbReference type="Proteomes" id="UP000265520"/>
    </source>
</evidence>
<dbReference type="EMBL" id="LXQA010026564">
    <property type="protein sequence ID" value="MCH94126.1"/>
    <property type="molecule type" value="Genomic_DNA"/>
</dbReference>
<keyword evidence="2" id="KW-1185">Reference proteome</keyword>
<name>A0A392N2T3_9FABA</name>
<organism evidence="1 2">
    <name type="scientific">Trifolium medium</name>
    <dbReference type="NCBI Taxonomy" id="97028"/>
    <lineage>
        <taxon>Eukaryota</taxon>
        <taxon>Viridiplantae</taxon>
        <taxon>Streptophyta</taxon>
        <taxon>Embryophyta</taxon>
        <taxon>Tracheophyta</taxon>
        <taxon>Spermatophyta</taxon>
        <taxon>Magnoliopsida</taxon>
        <taxon>eudicotyledons</taxon>
        <taxon>Gunneridae</taxon>
        <taxon>Pentapetalae</taxon>
        <taxon>rosids</taxon>
        <taxon>fabids</taxon>
        <taxon>Fabales</taxon>
        <taxon>Fabaceae</taxon>
        <taxon>Papilionoideae</taxon>
        <taxon>50 kb inversion clade</taxon>
        <taxon>NPAAA clade</taxon>
        <taxon>Hologalegina</taxon>
        <taxon>IRL clade</taxon>
        <taxon>Trifolieae</taxon>
        <taxon>Trifolium</taxon>
    </lineage>
</organism>
<comment type="caution">
    <text evidence="1">The sequence shown here is derived from an EMBL/GenBank/DDBJ whole genome shotgun (WGS) entry which is preliminary data.</text>
</comment>
<evidence type="ECO:0000313" key="1">
    <source>
        <dbReference type="EMBL" id="MCH94126.1"/>
    </source>
</evidence>
<gene>
    <name evidence="1" type="ORF">A2U01_0015082</name>
</gene>
<dbReference type="AlphaFoldDB" id="A0A392N2T3"/>
<dbReference type="Proteomes" id="UP000265520">
    <property type="component" value="Unassembled WGS sequence"/>
</dbReference>
<sequence length="66" mass="7348">MKEPISVLLLQADSIGDSKKQISELWTWSAFKGMLEVLGLVDYGPKSRSRPIVSKFGALKKRNAVK</sequence>
<reference evidence="1 2" key="1">
    <citation type="journal article" date="2018" name="Front. Plant Sci.">
        <title>Red Clover (Trifolium pratense) and Zigzag Clover (T. medium) - A Picture of Genomic Similarities and Differences.</title>
        <authorList>
            <person name="Dluhosova J."/>
            <person name="Istvanek J."/>
            <person name="Nedelnik J."/>
            <person name="Repkova J."/>
        </authorList>
    </citation>
    <scope>NUCLEOTIDE SEQUENCE [LARGE SCALE GENOMIC DNA]</scope>
    <source>
        <strain evidence="2">cv. 10/8</strain>
        <tissue evidence="1">Leaf</tissue>
    </source>
</reference>
<proteinExistence type="predicted"/>